<dbReference type="InterPro" id="IPR001173">
    <property type="entry name" value="Glyco_trans_2-like"/>
</dbReference>
<dbReference type="Pfam" id="PF00535">
    <property type="entry name" value="Glycos_transf_2"/>
    <property type="match status" value="1"/>
</dbReference>
<reference evidence="2 3" key="1">
    <citation type="submission" date="2018-05" db="EMBL/GenBank/DDBJ databases">
        <title>Genomic Encyclopedia of Type Strains, Phase IV (KMG-IV): sequencing the most valuable type-strain genomes for metagenomic binning, comparative biology and taxonomic classification.</title>
        <authorList>
            <person name="Goeker M."/>
        </authorList>
    </citation>
    <scope>NUCLEOTIDE SEQUENCE [LARGE SCALE GENOMIC DNA]</scope>
    <source>
        <strain evidence="2 3">DSM 6462</strain>
    </source>
</reference>
<feature type="domain" description="Glycosyltransferase 2-like" evidence="1">
    <location>
        <begin position="6"/>
        <end position="132"/>
    </location>
</feature>
<organism evidence="2 3">
    <name type="scientific">Chelatococcus asaccharovorans</name>
    <dbReference type="NCBI Taxonomy" id="28210"/>
    <lineage>
        <taxon>Bacteria</taxon>
        <taxon>Pseudomonadati</taxon>
        <taxon>Pseudomonadota</taxon>
        <taxon>Alphaproteobacteria</taxon>
        <taxon>Hyphomicrobiales</taxon>
        <taxon>Chelatococcaceae</taxon>
        <taxon>Chelatococcus</taxon>
    </lineage>
</organism>
<dbReference type="PANTHER" id="PTHR43685">
    <property type="entry name" value="GLYCOSYLTRANSFERASE"/>
    <property type="match status" value="1"/>
</dbReference>
<keyword evidence="2" id="KW-0808">Transferase</keyword>
<comment type="caution">
    <text evidence="2">The sequence shown here is derived from an EMBL/GenBank/DDBJ whole genome shotgun (WGS) entry which is preliminary data.</text>
</comment>
<dbReference type="OrthoDB" id="5291101at2"/>
<dbReference type="CDD" id="cd00761">
    <property type="entry name" value="Glyco_tranf_GTA_type"/>
    <property type="match status" value="1"/>
</dbReference>
<dbReference type="EMBL" id="QJJK01000015">
    <property type="protein sequence ID" value="PXW52900.1"/>
    <property type="molecule type" value="Genomic_DNA"/>
</dbReference>
<dbReference type="AlphaFoldDB" id="A0A2V3TW28"/>
<dbReference type="Proteomes" id="UP000248021">
    <property type="component" value="Unassembled WGS sequence"/>
</dbReference>
<evidence type="ECO:0000313" key="3">
    <source>
        <dbReference type="Proteomes" id="UP000248021"/>
    </source>
</evidence>
<keyword evidence="3" id="KW-1185">Reference proteome</keyword>
<dbReference type="InterPro" id="IPR050834">
    <property type="entry name" value="Glycosyltransf_2"/>
</dbReference>
<name>A0A2V3TW28_9HYPH</name>
<accession>A0A2V3TW28</accession>
<evidence type="ECO:0000313" key="2">
    <source>
        <dbReference type="EMBL" id="PXW52900.1"/>
    </source>
</evidence>
<sequence>MSIVDVIVPCYRYGRFLERCVASILDQGLDDIRILIIDDASPDDSAAAAAAIARRDRRVSVIVHSVNQGHIATYNEGIDWVEAPYMLLVSADDLVAPGALKRAIAVMEASPAVVLTFGGWAELDTGVDHRPLWSALEAQMLHRVPGWRVEPGARFIRRTCSTAINPIVTATAIVRSAAQKAAGPYRDALTHAGDMEMWLRLAMLGDVAETHAIQGIRGVHGANMSLHADDILLRDCQQRELAFETFFSGPGAALPDASRLRALALRRLAEQAFWTGQAQRWRGNPASGRDLVRFACRLRPSLLVAPPVGHFLHAPRAGRRLAALLGDTGWARALPFRTAAKAGRSPSPP</sequence>
<protein>
    <submittedName>
        <fullName evidence="2">Glycosyl transferase family 2</fullName>
    </submittedName>
</protein>
<dbReference type="SUPFAM" id="SSF53448">
    <property type="entry name" value="Nucleotide-diphospho-sugar transferases"/>
    <property type="match status" value="1"/>
</dbReference>
<proteinExistence type="predicted"/>
<dbReference type="RefSeq" id="WP_110377884.1">
    <property type="nucleotide sequence ID" value="NZ_JAHBRY010000001.1"/>
</dbReference>
<dbReference type="PANTHER" id="PTHR43685:SF2">
    <property type="entry name" value="GLYCOSYLTRANSFERASE 2-LIKE DOMAIN-CONTAINING PROTEIN"/>
    <property type="match status" value="1"/>
</dbReference>
<dbReference type="GO" id="GO:0016740">
    <property type="term" value="F:transferase activity"/>
    <property type="evidence" value="ECO:0007669"/>
    <property type="project" value="UniProtKB-KW"/>
</dbReference>
<gene>
    <name evidence="2" type="ORF">C7450_11599</name>
</gene>
<dbReference type="Gene3D" id="3.90.550.10">
    <property type="entry name" value="Spore Coat Polysaccharide Biosynthesis Protein SpsA, Chain A"/>
    <property type="match status" value="1"/>
</dbReference>
<dbReference type="InterPro" id="IPR029044">
    <property type="entry name" value="Nucleotide-diphossugar_trans"/>
</dbReference>
<evidence type="ECO:0000259" key="1">
    <source>
        <dbReference type="Pfam" id="PF00535"/>
    </source>
</evidence>